<sequence length="169" mass="18512">MVVDVSVLLGKDGWDSVAEMDTDLLESATEMLVNVVVAVRLAEETVLVPTVRVNDAVSVMEREELRVSSNDDSEVQVEVVVTTTVEVDVVDKDWEELMPGTRDEDCDNDLDWTDPAVVKMEEADEGDISEICPKVVDEIIVAESPELVIELACQNVVIVVHGANEVSID</sequence>
<comment type="caution">
    <text evidence="1">The sequence shown here is derived from an EMBL/GenBank/DDBJ whole genome shotgun (WGS) entry which is preliminary data.</text>
</comment>
<name>A0ABR1NZM0_DIAER</name>
<dbReference type="Proteomes" id="UP001430848">
    <property type="component" value="Unassembled WGS sequence"/>
</dbReference>
<dbReference type="EMBL" id="JAKNSF020000069">
    <property type="protein sequence ID" value="KAK7721684.1"/>
    <property type="molecule type" value="Genomic_DNA"/>
</dbReference>
<organism evidence="1 2">
    <name type="scientific">Diaporthe eres</name>
    <name type="common">Phomopsis oblonga</name>
    <dbReference type="NCBI Taxonomy" id="83184"/>
    <lineage>
        <taxon>Eukaryota</taxon>
        <taxon>Fungi</taxon>
        <taxon>Dikarya</taxon>
        <taxon>Ascomycota</taxon>
        <taxon>Pezizomycotina</taxon>
        <taxon>Sordariomycetes</taxon>
        <taxon>Sordariomycetidae</taxon>
        <taxon>Diaporthales</taxon>
        <taxon>Diaporthaceae</taxon>
        <taxon>Diaporthe</taxon>
        <taxon>Diaporthe eres species complex</taxon>
    </lineage>
</organism>
<accession>A0ABR1NZM0</accession>
<keyword evidence="2" id="KW-1185">Reference proteome</keyword>
<reference evidence="1 2" key="1">
    <citation type="submission" date="2024-02" db="EMBL/GenBank/DDBJ databases">
        <title>De novo assembly and annotation of 12 fungi associated with fruit tree decline syndrome in Ontario, Canada.</title>
        <authorList>
            <person name="Sulman M."/>
            <person name="Ellouze W."/>
            <person name="Ilyukhin E."/>
        </authorList>
    </citation>
    <scope>NUCLEOTIDE SEQUENCE [LARGE SCALE GENOMIC DNA]</scope>
    <source>
        <strain evidence="1 2">M169</strain>
    </source>
</reference>
<evidence type="ECO:0000313" key="1">
    <source>
        <dbReference type="EMBL" id="KAK7721684.1"/>
    </source>
</evidence>
<evidence type="ECO:0000313" key="2">
    <source>
        <dbReference type="Proteomes" id="UP001430848"/>
    </source>
</evidence>
<proteinExistence type="predicted"/>
<protein>
    <submittedName>
        <fullName evidence="1">Uncharacterized protein</fullName>
    </submittedName>
</protein>
<gene>
    <name evidence="1" type="ORF">SLS63_009467</name>
</gene>